<evidence type="ECO:0000313" key="3">
    <source>
        <dbReference type="EMBL" id="KKW26911.1"/>
    </source>
</evidence>
<protein>
    <recommendedName>
        <fullName evidence="2">UPF0235 protein VF00_C0002G0236</fullName>
    </recommendedName>
</protein>
<comment type="similarity">
    <text evidence="1 2">Belongs to the UPF0235 family.</text>
</comment>
<evidence type="ECO:0000256" key="2">
    <source>
        <dbReference type="HAMAP-Rule" id="MF_00634"/>
    </source>
</evidence>
<gene>
    <name evidence="3" type="ORF">VF00_C0002G0236</name>
</gene>
<dbReference type="HAMAP" id="MF_00634">
    <property type="entry name" value="UPF0235"/>
    <property type="match status" value="1"/>
</dbReference>
<accession>A0A0G1X7E5</accession>
<comment type="caution">
    <text evidence="3">The sequence shown here is derived from an EMBL/GenBank/DDBJ whole genome shotgun (WGS) entry which is preliminary data.</text>
</comment>
<dbReference type="InterPro" id="IPR036591">
    <property type="entry name" value="YggU-like_sf"/>
</dbReference>
<dbReference type="Gene3D" id="3.30.1200.10">
    <property type="entry name" value="YggU-like"/>
    <property type="match status" value="1"/>
</dbReference>
<evidence type="ECO:0000256" key="1">
    <source>
        <dbReference type="ARBA" id="ARBA00010364"/>
    </source>
</evidence>
<reference evidence="3 4" key="1">
    <citation type="journal article" date="2015" name="Nature">
        <title>rRNA introns, odd ribosomes, and small enigmatic genomes across a large radiation of phyla.</title>
        <authorList>
            <person name="Brown C.T."/>
            <person name="Hug L.A."/>
            <person name="Thomas B.C."/>
            <person name="Sharon I."/>
            <person name="Castelle C.J."/>
            <person name="Singh A."/>
            <person name="Wilkins M.J."/>
            <person name="Williams K.H."/>
            <person name="Banfield J.F."/>
        </authorList>
    </citation>
    <scope>NUCLEOTIDE SEQUENCE [LARGE SCALE GENOMIC DNA]</scope>
</reference>
<name>A0A0G1X7E5_UNCK3</name>
<dbReference type="NCBIfam" id="TIGR00251">
    <property type="entry name" value="DUF167 family protein"/>
    <property type="match status" value="1"/>
</dbReference>
<dbReference type="SUPFAM" id="SSF69786">
    <property type="entry name" value="YggU-like"/>
    <property type="match status" value="1"/>
</dbReference>
<dbReference type="PATRIC" id="fig|1620414.3.peg.474"/>
<dbReference type="Pfam" id="PF02594">
    <property type="entry name" value="DUF167"/>
    <property type="match status" value="1"/>
</dbReference>
<evidence type="ECO:0000313" key="4">
    <source>
        <dbReference type="Proteomes" id="UP000034913"/>
    </source>
</evidence>
<dbReference type="AlphaFoldDB" id="A0A0G1X7E5"/>
<dbReference type="InterPro" id="IPR003746">
    <property type="entry name" value="DUF167"/>
</dbReference>
<dbReference type="SMART" id="SM01152">
    <property type="entry name" value="DUF167"/>
    <property type="match status" value="1"/>
</dbReference>
<proteinExistence type="inferred from homology"/>
<organism evidence="3 4">
    <name type="scientific">candidate division Kazan bacterium GW2011_GWB1_52_7</name>
    <dbReference type="NCBI Taxonomy" id="1620414"/>
    <lineage>
        <taxon>Bacteria</taxon>
        <taxon>Bacteria division Kazan-3B-28</taxon>
    </lineage>
</organism>
<dbReference type="Proteomes" id="UP000034913">
    <property type="component" value="Unassembled WGS sequence"/>
</dbReference>
<sequence>MRIKVVVVPRSSRNAIEELPDGSFKVWVRAVPEKGKANLAVIELLALNFRVPKTQIELISGHRDKHKIFEIFEA</sequence>
<dbReference type="EMBL" id="LCRB01000002">
    <property type="protein sequence ID" value="KKW26911.1"/>
    <property type="molecule type" value="Genomic_DNA"/>
</dbReference>